<evidence type="ECO:0000256" key="3">
    <source>
        <dbReference type="ARBA" id="ARBA00022679"/>
    </source>
</evidence>
<gene>
    <name evidence="11" type="ORF">JK361_01400</name>
</gene>
<evidence type="ECO:0000256" key="1">
    <source>
        <dbReference type="ARBA" id="ARBA00012513"/>
    </source>
</evidence>
<feature type="binding site" evidence="7">
    <location>
        <position position="44"/>
    </location>
    <ligand>
        <name>ATP</name>
        <dbReference type="ChEBI" id="CHEBI:30616"/>
    </ligand>
</feature>
<evidence type="ECO:0000256" key="7">
    <source>
        <dbReference type="PROSITE-ProRule" id="PRU10141"/>
    </source>
</evidence>
<accession>A0ABS1NTL5</accession>
<keyword evidence="4 7" id="KW-0547">Nucleotide-binding</keyword>
<feature type="transmembrane region" description="Helical" evidence="9">
    <location>
        <begin position="355"/>
        <end position="377"/>
    </location>
</feature>
<keyword evidence="6 7" id="KW-0067">ATP-binding</keyword>
<feature type="domain" description="Protein kinase" evidence="10">
    <location>
        <begin position="15"/>
        <end position="270"/>
    </location>
</feature>
<proteinExistence type="predicted"/>
<sequence>MAHQARPGTVIGGRYSLTRLLGVGGFGQVWQAHDTLLGVDVAVKQVRLDVPLPDEARAELLARAAREARHAARLRDHPHIVTVHDVVEVDEGHWKVPWIVMQWVDGCSLAEELKERGPLNQRRTRETAEALLGALDAAHRAGVVHRDVKPGNVLLAADGSVLLADFGIALASTDPRLTRTTLVIGSPGYMAPERWQGAESDGRADLFSLGVTLYEAVEGVLPFRSDNPTAVLTEPPRPPERAGTLAPLLTLLLDKDPARRPTVSEARTLLGARTPGTTRPTVRETERQMPPGEGAAVTLTNTRGTMMRTSTDRWGMPSLFGGLVLGIVLGAITFGEPVVSFGDVVIQGDSRFGNALAGGFFLAILGAAFGLLIGAAVGARTRSDSITVDARGITVTAGKPTTQPRRDQDGTLRPGGPSAFTIRFDAVERVAVERRTPMVRDHSALAVWFRPANEPTAAWRARHGVTEREGGGLWVYEAPAKRPAAVDPERLRDPLRRFAARLYDDPDHVPDP</sequence>
<dbReference type="InterPro" id="IPR000719">
    <property type="entry name" value="Prot_kinase_dom"/>
</dbReference>
<dbReference type="EMBL" id="JAERRH010000001">
    <property type="protein sequence ID" value="MBL1103275.1"/>
    <property type="molecule type" value="Genomic_DNA"/>
</dbReference>
<dbReference type="PROSITE" id="PS50011">
    <property type="entry name" value="PROTEIN_KINASE_DOM"/>
    <property type="match status" value="1"/>
</dbReference>
<keyword evidence="9" id="KW-0472">Membrane</keyword>
<dbReference type="InterPro" id="IPR017441">
    <property type="entry name" value="Protein_kinase_ATP_BS"/>
</dbReference>
<evidence type="ECO:0000256" key="6">
    <source>
        <dbReference type="ARBA" id="ARBA00022840"/>
    </source>
</evidence>
<protein>
    <recommendedName>
        <fullName evidence="1">non-specific serine/threonine protein kinase</fullName>
        <ecNumber evidence="1">2.7.11.1</ecNumber>
    </recommendedName>
</protein>
<keyword evidence="12" id="KW-1185">Reference proteome</keyword>
<dbReference type="GO" id="GO:0004674">
    <property type="term" value="F:protein serine/threonine kinase activity"/>
    <property type="evidence" value="ECO:0007669"/>
    <property type="project" value="UniProtKB-KW"/>
</dbReference>
<dbReference type="RefSeq" id="WP_201813738.1">
    <property type="nucleotide sequence ID" value="NZ_JAERRH010000001.1"/>
</dbReference>
<keyword evidence="5 11" id="KW-0418">Kinase</keyword>
<dbReference type="PROSITE" id="PS00108">
    <property type="entry name" value="PROTEIN_KINASE_ST"/>
    <property type="match status" value="1"/>
</dbReference>
<dbReference type="InterPro" id="IPR011009">
    <property type="entry name" value="Kinase-like_dom_sf"/>
</dbReference>
<feature type="region of interest" description="Disordered" evidence="8">
    <location>
        <begin position="397"/>
        <end position="417"/>
    </location>
</feature>
<feature type="transmembrane region" description="Helical" evidence="9">
    <location>
        <begin position="314"/>
        <end position="335"/>
    </location>
</feature>
<dbReference type="SUPFAM" id="SSF56112">
    <property type="entry name" value="Protein kinase-like (PK-like)"/>
    <property type="match status" value="1"/>
</dbReference>
<organism evidence="11 12">
    <name type="scientific">Streptomyces musisoli</name>
    <dbReference type="NCBI Taxonomy" id="2802280"/>
    <lineage>
        <taxon>Bacteria</taxon>
        <taxon>Bacillati</taxon>
        <taxon>Actinomycetota</taxon>
        <taxon>Actinomycetes</taxon>
        <taxon>Kitasatosporales</taxon>
        <taxon>Streptomycetaceae</taxon>
        <taxon>Streptomyces</taxon>
    </lineage>
</organism>
<dbReference type="SMART" id="SM00220">
    <property type="entry name" value="S_TKc"/>
    <property type="match status" value="1"/>
</dbReference>
<dbReference type="CDD" id="cd14014">
    <property type="entry name" value="STKc_PknB_like"/>
    <property type="match status" value="1"/>
</dbReference>
<evidence type="ECO:0000256" key="4">
    <source>
        <dbReference type="ARBA" id="ARBA00022741"/>
    </source>
</evidence>
<dbReference type="Proteomes" id="UP000621386">
    <property type="component" value="Unassembled WGS sequence"/>
</dbReference>
<evidence type="ECO:0000313" key="11">
    <source>
        <dbReference type="EMBL" id="MBL1103275.1"/>
    </source>
</evidence>
<keyword evidence="9" id="KW-1133">Transmembrane helix</keyword>
<keyword evidence="3" id="KW-0808">Transferase</keyword>
<evidence type="ECO:0000256" key="2">
    <source>
        <dbReference type="ARBA" id="ARBA00022527"/>
    </source>
</evidence>
<evidence type="ECO:0000256" key="9">
    <source>
        <dbReference type="SAM" id="Phobius"/>
    </source>
</evidence>
<dbReference type="PANTHER" id="PTHR43289">
    <property type="entry name" value="MITOGEN-ACTIVATED PROTEIN KINASE KINASE KINASE 20-RELATED"/>
    <property type="match status" value="1"/>
</dbReference>
<dbReference type="InterPro" id="IPR008271">
    <property type="entry name" value="Ser/Thr_kinase_AS"/>
</dbReference>
<dbReference type="Gene3D" id="1.10.510.10">
    <property type="entry name" value="Transferase(Phosphotransferase) domain 1"/>
    <property type="match status" value="1"/>
</dbReference>
<dbReference type="EC" id="2.7.11.1" evidence="1"/>
<evidence type="ECO:0000256" key="8">
    <source>
        <dbReference type="SAM" id="MobiDB-lite"/>
    </source>
</evidence>
<dbReference type="PROSITE" id="PS00107">
    <property type="entry name" value="PROTEIN_KINASE_ATP"/>
    <property type="match status" value="1"/>
</dbReference>
<keyword evidence="9" id="KW-0812">Transmembrane</keyword>
<name>A0ABS1NTL5_9ACTN</name>
<feature type="region of interest" description="Disordered" evidence="8">
    <location>
        <begin position="273"/>
        <end position="293"/>
    </location>
</feature>
<dbReference type="Gene3D" id="3.30.200.20">
    <property type="entry name" value="Phosphorylase Kinase, domain 1"/>
    <property type="match status" value="1"/>
</dbReference>
<reference evidence="11 12" key="1">
    <citation type="submission" date="2021-01" db="EMBL/GenBank/DDBJ databases">
        <title>WGS of actinomycetes isolated from Thailand.</title>
        <authorList>
            <person name="Thawai C."/>
        </authorList>
    </citation>
    <scope>NUCLEOTIDE SEQUENCE [LARGE SCALE GENOMIC DNA]</scope>
    <source>
        <strain evidence="11 12">CH5-8</strain>
    </source>
</reference>
<evidence type="ECO:0000313" key="12">
    <source>
        <dbReference type="Proteomes" id="UP000621386"/>
    </source>
</evidence>
<dbReference type="PANTHER" id="PTHR43289:SF6">
    <property type="entry name" value="SERINE_THREONINE-PROTEIN KINASE NEKL-3"/>
    <property type="match status" value="1"/>
</dbReference>
<evidence type="ECO:0000259" key="10">
    <source>
        <dbReference type="PROSITE" id="PS50011"/>
    </source>
</evidence>
<keyword evidence="2 11" id="KW-0723">Serine/threonine-protein kinase</keyword>
<comment type="caution">
    <text evidence="11">The sequence shown here is derived from an EMBL/GenBank/DDBJ whole genome shotgun (WGS) entry which is preliminary data.</text>
</comment>
<dbReference type="Pfam" id="PF00069">
    <property type="entry name" value="Pkinase"/>
    <property type="match status" value="1"/>
</dbReference>
<evidence type="ECO:0000256" key="5">
    <source>
        <dbReference type="ARBA" id="ARBA00022777"/>
    </source>
</evidence>